<keyword evidence="1" id="KW-0521">NADP</keyword>
<comment type="caution">
    <text evidence="6">The sequence shown here is derived from an EMBL/GenBank/DDBJ whole genome shotgun (WGS) entry which is preliminary data.</text>
</comment>
<feature type="domain" description="NADP-dependent oxidoreductase" evidence="5">
    <location>
        <begin position="33"/>
        <end position="333"/>
    </location>
</feature>
<dbReference type="EMBL" id="QJNU01000087">
    <property type="protein sequence ID" value="RYP07667.1"/>
    <property type="molecule type" value="Genomic_DNA"/>
</dbReference>
<dbReference type="InterPro" id="IPR050523">
    <property type="entry name" value="AKR_Detox_Biosynth"/>
</dbReference>
<name>A0A4Q4TP21_9PEZI</name>
<sequence>MSLSVALPSAPPAKTPLARYRLLAPTASVRVSPLCLGGMNFGDAWKDYMGSCDQKTTEDILDYFYSQGGNFIDTSNNYQREESETWIGEWMKKRGNRDQMVVATKYTTNFHAGRNVDGEIMVNFMGNGSKSLHVSVEASLRKLQTDYIDLLYVHWWDHSTSVQEVMQSLNHLVASGKVLYLGISDTPAWVVSKANEFARNHGLRQFSVYQGKWNAAARDFEREIIPMARAEGMALAPWGSLGGGNFRSTEQSEQKKEGRNVEPSENDVKVSKALEAIAKRRNTSITSIAQAYVTSKAPYVFPIVGGRSVEHLGANIEAIPIKLSDEEIEEIENAPPFDPGFPSTFLYGNKIPSNPGKVWILSVGGTLDHVDETKPIGK</sequence>
<dbReference type="InterPro" id="IPR023210">
    <property type="entry name" value="NADP_OxRdtase_dom"/>
</dbReference>
<dbReference type="OrthoDB" id="48988at2759"/>
<dbReference type="GO" id="GO:0016491">
    <property type="term" value="F:oxidoreductase activity"/>
    <property type="evidence" value="ECO:0007669"/>
    <property type="project" value="UniProtKB-KW"/>
</dbReference>
<evidence type="ECO:0000259" key="5">
    <source>
        <dbReference type="Pfam" id="PF00248"/>
    </source>
</evidence>
<dbReference type="STRING" id="155417.A0A4Q4TP21"/>
<dbReference type="PANTHER" id="PTHR43364:SF7">
    <property type="entry name" value="NADP-DEPENDENT OXIDOREDUCTASE DOMAIN-CONTAINING PROTEIN-RELATED"/>
    <property type="match status" value="1"/>
</dbReference>
<dbReference type="SUPFAM" id="SSF51430">
    <property type="entry name" value="NAD(P)-linked oxidoreductase"/>
    <property type="match status" value="1"/>
</dbReference>
<accession>A0A4Q4TP21</accession>
<feature type="compositionally biased region" description="Basic and acidic residues" evidence="4">
    <location>
        <begin position="250"/>
        <end position="266"/>
    </location>
</feature>
<evidence type="ECO:0000313" key="7">
    <source>
        <dbReference type="Proteomes" id="UP000293360"/>
    </source>
</evidence>
<dbReference type="Proteomes" id="UP000293360">
    <property type="component" value="Unassembled WGS sequence"/>
</dbReference>
<organism evidence="6 7">
    <name type="scientific">Monosporascus ibericus</name>
    <dbReference type="NCBI Taxonomy" id="155417"/>
    <lineage>
        <taxon>Eukaryota</taxon>
        <taxon>Fungi</taxon>
        <taxon>Dikarya</taxon>
        <taxon>Ascomycota</taxon>
        <taxon>Pezizomycotina</taxon>
        <taxon>Sordariomycetes</taxon>
        <taxon>Xylariomycetidae</taxon>
        <taxon>Xylariales</taxon>
        <taxon>Xylariales incertae sedis</taxon>
        <taxon>Monosporascus</taxon>
    </lineage>
</organism>
<dbReference type="Pfam" id="PF00248">
    <property type="entry name" value="Aldo_ket_red"/>
    <property type="match status" value="1"/>
</dbReference>
<dbReference type="AlphaFoldDB" id="A0A4Q4TP21"/>
<reference evidence="6 7" key="1">
    <citation type="submission" date="2018-06" db="EMBL/GenBank/DDBJ databases">
        <title>Complete Genomes of Monosporascus.</title>
        <authorList>
            <person name="Robinson A.J."/>
            <person name="Natvig D.O."/>
        </authorList>
    </citation>
    <scope>NUCLEOTIDE SEQUENCE [LARGE SCALE GENOMIC DNA]</scope>
    <source>
        <strain evidence="6 7">CBS 110550</strain>
    </source>
</reference>
<dbReference type="InterPro" id="IPR020471">
    <property type="entry name" value="AKR"/>
</dbReference>
<dbReference type="Gene3D" id="3.20.20.100">
    <property type="entry name" value="NADP-dependent oxidoreductase domain"/>
    <property type="match status" value="1"/>
</dbReference>
<gene>
    <name evidence="6" type="ORF">DL764_002367</name>
</gene>
<protein>
    <recommendedName>
        <fullName evidence="5">NADP-dependent oxidoreductase domain-containing protein</fullName>
    </recommendedName>
</protein>
<dbReference type="InterPro" id="IPR036812">
    <property type="entry name" value="NAD(P)_OxRdtase_dom_sf"/>
</dbReference>
<evidence type="ECO:0000256" key="4">
    <source>
        <dbReference type="SAM" id="MobiDB-lite"/>
    </source>
</evidence>
<evidence type="ECO:0000256" key="1">
    <source>
        <dbReference type="ARBA" id="ARBA00022857"/>
    </source>
</evidence>
<proteinExistence type="inferred from homology"/>
<feature type="region of interest" description="Disordered" evidence="4">
    <location>
        <begin position="243"/>
        <end position="266"/>
    </location>
</feature>
<keyword evidence="2" id="KW-0560">Oxidoreductase</keyword>
<dbReference type="CDD" id="cd19146">
    <property type="entry name" value="AKR_AKR9A1-2"/>
    <property type="match status" value="1"/>
</dbReference>
<comment type="similarity">
    <text evidence="3">Belongs to the aldo/keto reductase family. Aldo/keto reductase 2 subfamily.</text>
</comment>
<dbReference type="PRINTS" id="PR00069">
    <property type="entry name" value="ALDKETRDTASE"/>
</dbReference>
<evidence type="ECO:0000313" key="6">
    <source>
        <dbReference type="EMBL" id="RYP07667.1"/>
    </source>
</evidence>
<evidence type="ECO:0000256" key="2">
    <source>
        <dbReference type="ARBA" id="ARBA00023002"/>
    </source>
</evidence>
<evidence type="ECO:0000256" key="3">
    <source>
        <dbReference type="ARBA" id="ARBA00038157"/>
    </source>
</evidence>
<keyword evidence="7" id="KW-1185">Reference proteome</keyword>
<dbReference type="PANTHER" id="PTHR43364">
    <property type="entry name" value="NADH-SPECIFIC METHYLGLYOXAL REDUCTASE-RELATED"/>
    <property type="match status" value="1"/>
</dbReference>